<feature type="domain" description="Metallo-beta-lactamase" evidence="5">
    <location>
        <begin position="23"/>
        <end position="202"/>
    </location>
</feature>
<dbReference type="Pfam" id="PF00753">
    <property type="entry name" value="Lactamase_B"/>
    <property type="match status" value="1"/>
</dbReference>
<dbReference type="SUPFAM" id="SSF56281">
    <property type="entry name" value="Metallo-hydrolase/oxidoreductase"/>
    <property type="match status" value="1"/>
</dbReference>
<dbReference type="InterPro" id="IPR051453">
    <property type="entry name" value="MBL_Glyoxalase_II"/>
</dbReference>
<evidence type="ECO:0000256" key="1">
    <source>
        <dbReference type="ARBA" id="ARBA00001947"/>
    </source>
</evidence>
<dbReference type="PANTHER" id="PTHR46233:SF3">
    <property type="entry name" value="HYDROXYACYLGLUTATHIONE HYDROLASE GLOC"/>
    <property type="match status" value="1"/>
</dbReference>
<dbReference type="GO" id="GO:0046872">
    <property type="term" value="F:metal ion binding"/>
    <property type="evidence" value="ECO:0007669"/>
    <property type="project" value="UniProtKB-KW"/>
</dbReference>
<dbReference type="Gene3D" id="3.60.15.10">
    <property type="entry name" value="Ribonuclease Z/Hydroxyacylglutathione hydrolase-like"/>
    <property type="match status" value="1"/>
</dbReference>
<dbReference type="InterPro" id="IPR036866">
    <property type="entry name" value="RibonucZ/Hydroxyglut_hydro"/>
</dbReference>
<keyword evidence="4" id="KW-0862">Zinc</keyword>
<dbReference type="Proteomes" id="UP000236488">
    <property type="component" value="Unassembled WGS sequence"/>
</dbReference>
<proteinExistence type="predicted"/>
<dbReference type="EMBL" id="PPEL01000054">
    <property type="protein sequence ID" value="PNV65002.1"/>
    <property type="molecule type" value="Genomic_DNA"/>
</dbReference>
<evidence type="ECO:0000256" key="2">
    <source>
        <dbReference type="ARBA" id="ARBA00022723"/>
    </source>
</evidence>
<name>A0A2K2U415_9ACTN</name>
<dbReference type="CDD" id="cd06262">
    <property type="entry name" value="metallo-hydrolase-like_MBL-fold"/>
    <property type="match status" value="1"/>
</dbReference>
<keyword evidence="7" id="KW-1185">Reference proteome</keyword>
<protein>
    <submittedName>
        <fullName evidence="6">MBL fold metallo-hydrolase</fullName>
    </submittedName>
</protein>
<dbReference type="GO" id="GO:0016787">
    <property type="term" value="F:hydrolase activity"/>
    <property type="evidence" value="ECO:0007669"/>
    <property type="project" value="UniProtKB-KW"/>
</dbReference>
<evidence type="ECO:0000256" key="4">
    <source>
        <dbReference type="ARBA" id="ARBA00022833"/>
    </source>
</evidence>
<dbReference type="InterPro" id="IPR001279">
    <property type="entry name" value="Metallo-B-lactamas"/>
</dbReference>
<evidence type="ECO:0000256" key="3">
    <source>
        <dbReference type="ARBA" id="ARBA00022801"/>
    </source>
</evidence>
<evidence type="ECO:0000259" key="5">
    <source>
        <dbReference type="SMART" id="SM00849"/>
    </source>
</evidence>
<dbReference type="AlphaFoldDB" id="A0A2K2U415"/>
<comment type="caution">
    <text evidence="6">The sequence shown here is derived from an EMBL/GenBank/DDBJ whole genome shotgun (WGS) entry which is preliminary data.</text>
</comment>
<accession>A0A2K2U415</accession>
<gene>
    <name evidence="6" type="ORF">C2L80_08950</name>
</gene>
<reference evidence="6 7" key="1">
    <citation type="journal article" date="2018" name="Int. J. Syst. Evol. Microbiol.">
        <title>Rubneribacter badeniensis gen. nov., sp. nov. and Enteroscipio rubneri gen. nov., sp. nov., new members of the Eggerthellaceae isolated from human faeces.</title>
        <authorList>
            <person name="Danylec N."/>
            <person name="Gobl A."/>
            <person name="Stoll D.A."/>
            <person name="Hetzer B."/>
            <person name="Kulling S.E."/>
            <person name="Huch M."/>
        </authorList>
    </citation>
    <scope>NUCLEOTIDE SEQUENCE [LARGE SCALE GENOMIC DNA]</scope>
    <source>
        <strain evidence="6 7">ResAG-85</strain>
    </source>
</reference>
<dbReference type="PANTHER" id="PTHR46233">
    <property type="entry name" value="HYDROXYACYLGLUTATHIONE HYDROLASE GLOC"/>
    <property type="match status" value="1"/>
</dbReference>
<keyword evidence="3 6" id="KW-0378">Hydrolase</keyword>
<sequence length="220" mass="23290">MAQTRTVKGACVPIEYLVLGMLQNNVYLISDGSATIVVDPSCKADDILGAANGSVDAIVLTHRHSDHVGAAKELRDKTGATVVASAVDAPIISGERKLPRDDTRFAPCPVDHVVNDGDVLKIGNMPWKVILTPGHTEGSMCLFIDSQFGTDIAAAPVLVSGDTLFCGSIGRTDFAGGDMGAMRRSLKRLAVLPDDTIVLPGHNDLTTIGAERKRVFAYYA</sequence>
<evidence type="ECO:0000313" key="7">
    <source>
        <dbReference type="Proteomes" id="UP000236488"/>
    </source>
</evidence>
<evidence type="ECO:0000313" key="6">
    <source>
        <dbReference type="EMBL" id="PNV65002.1"/>
    </source>
</evidence>
<keyword evidence="2" id="KW-0479">Metal-binding</keyword>
<dbReference type="SMART" id="SM00849">
    <property type="entry name" value="Lactamase_B"/>
    <property type="match status" value="1"/>
</dbReference>
<dbReference type="RefSeq" id="WP_087194601.1">
    <property type="nucleotide sequence ID" value="NZ_PPEL01000054.1"/>
</dbReference>
<comment type="cofactor">
    <cofactor evidence="1">
        <name>Zn(2+)</name>
        <dbReference type="ChEBI" id="CHEBI:29105"/>
    </cofactor>
</comment>
<organism evidence="6 7">
    <name type="scientific">Rubneribacter badeniensis</name>
    <dbReference type="NCBI Taxonomy" id="2070688"/>
    <lineage>
        <taxon>Bacteria</taxon>
        <taxon>Bacillati</taxon>
        <taxon>Actinomycetota</taxon>
        <taxon>Coriobacteriia</taxon>
        <taxon>Eggerthellales</taxon>
        <taxon>Eggerthellaceae</taxon>
        <taxon>Rubneribacter</taxon>
    </lineage>
</organism>